<dbReference type="PANTHER" id="PTHR35377">
    <property type="entry name" value="ANTITOXIN VAPB49-RELATED-RELATED"/>
    <property type="match status" value="1"/>
</dbReference>
<gene>
    <name evidence="3" type="ordered locus">Mpe_A3784</name>
</gene>
<name>A2SME8_METPP</name>
<dbReference type="PANTHER" id="PTHR35377:SF8">
    <property type="entry name" value="ANTITOXIN VAPB22"/>
    <property type="match status" value="1"/>
</dbReference>
<dbReference type="eggNOG" id="COG4118">
    <property type="taxonomic scope" value="Bacteria"/>
</dbReference>
<evidence type="ECO:0000256" key="1">
    <source>
        <dbReference type="ARBA" id="ARBA00009981"/>
    </source>
</evidence>
<sequence>MRSTSVGAFEAKTHLSALLERVERGEEIVITRHGRPVARLLPIARSAADAQAAAERLLQIGGDLALGRDWRALHGEEPH</sequence>
<dbReference type="InterPro" id="IPR051416">
    <property type="entry name" value="phD-YefM_TA_antitoxins"/>
</dbReference>
<dbReference type="AlphaFoldDB" id="A2SME8"/>
<protein>
    <recommendedName>
        <fullName evidence="2">Antitoxin</fullName>
    </recommendedName>
</protein>
<dbReference type="HOGENOM" id="CLU_163140_7_0_4"/>
<evidence type="ECO:0000313" key="4">
    <source>
        <dbReference type="Proteomes" id="UP000000366"/>
    </source>
</evidence>
<dbReference type="EMBL" id="CP000555">
    <property type="protein sequence ID" value="ABM96737.1"/>
    <property type="molecule type" value="Genomic_DNA"/>
</dbReference>
<dbReference type="STRING" id="420662.Mpe_A3784"/>
<dbReference type="RefSeq" id="WP_011831357.1">
    <property type="nucleotide sequence ID" value="NC_008825.1"/>
</dbReference>
<comment type="function">
    <text evidence="2">Antitoxin component of a type II toxin-antitoxin (TA) system.</text>
</comment>
<dbReference type="Proteomes" id="UP000000366">
    <property type="component" value="Chromosome"/>
</dbReference>
<organism evidence="3 4">
    <name type="scientific">Methylibium petroleiphilum (strain ATCC BAA-1232 / LMG 22953 / PM1)</name>
    <dbReference type="NCBI Taxonomy" id="420662"/>
    <lineage>
        <taxon>Bacteria</taxon>
        <taxon>Pseudomonadati</taxon>
        <taxon>Pseudomonadota</taxon>
        <taxon>Betaproteobacteria</taxon>
        <taxon>Burkholderiales</taxon>
        <taxon>Sphaerotilaceae</taxon>
        <taxon>Methylibium</taxon>
    </lineage>
</organism>
<accession>A2SME8</accession>
<reference evidence="3 4" key="1">
    <citation type="journal article" date="2007" name="J. Bacteriol.">
        <title>Whole-genome analysis of the methyl tert-butyl ether-degrading beta-proteobacterium Methylibium petroleiphilum PM1.</title>
        <authorList>
            <person name="Kane S.R."/>
            <person name="Chakicherla A.Y."/>
            <person name="Chain P.S.G."/>
            <person name="Schmidt R."/>
            <person name="Shin M.W."/>
            <person name="Legler T.C."/>
            <person name="Scow K.M."/>
            <person name="Larimer F.W."/>
            <person name="Lucas S.M."/>
            <person name="Richardson P.M."/>
            <person name="Hristova K.R."/>
        </authorList>
    </citation>
    <scope>NUCLEOTIDE SEQUENCE [LARGE SCALE GENOMIC DNA]</scope>
    <source>
        <strain evidence="4">ATCC BAA-1232 / LMG 22953 / PM1</strain>
    </source>
</reference>
<comment type="similarity">
    <text evidence="1 2">Belongs to the phD/YefM antitoxin family.</text>
</comment>
<dbReference type="KEGG" id="mpt:Mpe_A3784"/>
<dbReference type="InterPro" id="IPR036165">
    <property type="entry name" value="YefM-like_sf"/>
</dbReference>
<dbReference type="SUPFAM" id="SSF143120">
    <property type="entry name" value="YefM-like"/>
    <property type="match status" value="1"/>
</dbReference>
<evidence type="ECO:0000313" key="3">
    <source>
        <dbReference type="EMBL" id="ABM96737.1"/>
    </source>
</evidence>
<dbReference type="Gene3D" id="3.40.1620.10">
    <property type="entry name" value="YefM-like domain"/>
    <property type="match status" value="1"/>
</dbReference>
<proteinExistence type="inferred from homology"/>
<dbReference type="FunFam" id="3.40.1620.10:FF:000002">
    <property type="entry name" value="Antitoxin"/>
    <property type="match status" value="1"/>
</dbReference>
<dbReference type="Pfam" id="PF02604">
    <property type="entry name" value="PhdYeFM_antitox"/>
    <property type="match status" value="1"/>
</dbReference>
<dbReference type="NCBIfam" id="TIGR01552">
    <property type="entry name" value="phd_fam"/>
    <property type="match status" value="1"/>
</dbReference>
<dbReference type="InterPro" id="IPR006442">
    <property type="entry name" value="Antitoxin_Phd/YefM"/>
</dbReference>
<keyword evidence="4" id="KW-1185">Reference proteome</keyword>
<evidence type="ECO:0000256" key="2">
    <source>
        <dbReference type="RuleBase" id="RU362080"/>
    </source>
</evidence>